<gene>
    <name evidence="6" type="ORF">KGF57_000549</name>
</gene>
<accession>A0AAD5G0N5</accession>
<comment type="caution">
    <text evidence="6">The sequence shown here is derived from an EMBL/GenBank/DDBJ whole genome shotgun (WGS) entry which is preliminary data.</text>
</comment>
<comment type="similarity">
    <text evidence="1">Belongs to the APC1 family.</text>
</comment>
<evidence type="ECO:0000256" key="4">
    <source>
        <dbReference type="ARBA" id="ARBA00023306"/>
    </source>
</evidence>
<evidence type="ECO:0000313" key="6">
    <source>
        <dbReference type="EMBL" id="KAI5967120.1"/>
    </source>
</evidence>
<dbReference type="GO" id="GO:0051301">
    <property type="term" value="P:cell division"/>
    <property type="evidence" value="ECO:0007669"/>
    <property type="project" value="UniProtKB-KW"/>
</dbReference>
<name>A0AAD5G0N5_9ASCO</name>
<dbReference type="GO" id="GO:0031145">
    <property type="term" value="P:anaphase-promoting complex-dependent catabolic process"/>
    <property type="evidence" value="ECO:0007669"/>
    <property type="project" value="TreeGrafter"/>
</dbReference>
<dbReference type="GO" id="GO:0005680">
    <property type="term" value="C:anaphase-promoting complex"/>
    <property type="evidence" value="ECO:0007669"/>
    <property type="project" value="InterPro"/>
</dbReference>
<keyword evidence="4" id="KW-0131">Cell cycle</keyword>
<evidence type="ECO:0000256" key="1">
    <source>
        <dbReference type="ARBA" id="ARBA00010547"/>
    </source>
</evidence>
<organism evidence="6 7">
    <name type="scientific">Candida theae</name>
    <dbReference type="NCBI Taxonomy" id="1198502"/>
    <lineage>
        <taxon>Eukaryota</taxon>
        <taxon>Fungi</taxon>
        <taxon>Dikarya</taxon>
        <taxon>Ascomycota</taxon>
        <taxon>Saccharomycotina</taxon>
        <taxon>Pichiomycetes</taxon>
        <taxon>Debaryomycetaceae</taxon>
        <taxon>Candida/Lodderomyces clade</taxon>
        <taxon>Candida</taxon>
    </lineage>
</organism>
<dbReference type="PANTHER" id="PTHR12827">
    <property type="entry name" value="MEIOTIC CHECKPOINT REGULATOR TSG24 FAMILY MEMBER"/>
    <property type="match status" value="1"/>
</dbReference>
<dbReference type="PANTHER" id="PTHR12827:SF3">
    <property type="entry name" value="ANAPHASE-PROMOTING COMPLEX SUBUNIT 1"/>
    <property type="match status" value="1"/>
</dbReference>
<keyword evidence="2" id="KW-0132">Cell division</keyword>
<dbReference type="GO" id="GO:0060090">
    <property type="term" value="F:molecular adaptor activity"/>
    <property type="evidence" value="ECO:0007669"/>
    <property type="project" value="TreeGrafter"/>
</dbReference>
<evidence type="ECO:0000313" key="7">
    <source>
        <dbReference type="Proteomes" id="UP001204833"/>
    </source>
</evidence>
<protein>
    <submittedName>
        <fullName evidence="6">APC1</fullName>
    </submittedName>
</protein>
<dbReference type="RefSeq" id="XP_051611010.1">
    <property type="nucleotide sequence ID" value="XM_051755028.1"/>
</dbReference>
<keyword evidence="7" id="KW-1185">Reference proteome</keyword>
<dbReference type="Gene3D" id="1.25.10.10">
    <property type="entry name" value="Leucine-rich Repeat Variant"/>
    <property type="match status" value="2"/>
</dbReference>
<evidence type="ECO:0000256" key="2">
    <source>
        <dbReference type="ARBA" id="ARBA00022618"/>
    </source>
</evidence>
<dbReference type="Proteomes" id="UP001204833">
    <property type="component" value="Unassembled WGS sequence"/>
</dbReference>
<dbReference type="EMBL" id="JAIHNG010000034">
    <property type="protein sequence ID" value="KAI5967120.1"/>
    <property type="molecule type" value="Genomic_DNA"/>
</dbReference>
<reference evidence="6 7" key="1">
    <citation type="journal article" date="2022" name="DNA Res.">
        <title>Genome analysis of five recently described species of the CUG-Ser clade uncovers Candida theae as a new hybrid lineage with pathogenic potential in the Candida parapsilosis species complex.</title>
        <authorList>
            <person name="Mixao V."/>
            <person name="Del Olmo V."/>
            <person name="Hegedusova E."/>
            <person name="Saus E."/>
            <person name="Pryszcz L."/>
            <person name="Cillingova A."/>
            <person name="Nosek J."/>
            <person name="Gabaldon T."/>
        </authorList>
    </citation>
    <scope>NUCLEOTIDE SEQUENCE [LARGE SCALE GENOMIC DNA]</scope>
    <source>
        <strain evidence="6 7">CBS 12239</strain>
    </source>
</reference>
<feature type="compositionally biased region" description="Low complexity" evidence="5">
    <location>
        <begin position="182"/>
        <end position="192"/>
    </location>
</feature>
<dbReference type="FunFam" id="1.25.10.10:FF:000435">
    <property type="entry name" value="Ubiquitin ligase subunit"/>
    <property type="match status" value="1"/>
</dbReference>
<dbReference type="GO" id="GO:0070979">
    <property type="term" value="P:protein K11-linked ubiquitination"/>
    <property type="evidence" value="ECO:0007669"/>
    <property type="project" value="TreeGrafter"/>
</dbReference>
<sequence length="1463" mass="164806">MTNVQQSLTTPVIDYQDELELPIDCENVVLCDNNVLLVIKGNTVTVYNGLLINRVLKFEDNIVKACVTTFLIQDVPTQIMAICFRKYINFYYPSGKVFTLHLPFDVALVKEYERGLVLQTKTELYLINKNLDLKFVDTDTNSSFSSHEYVTTFNQRDNGISLCTTFINGEINVYQVKNSNRNFKSNTKSSSKQQKKKYYSMSASSSKYTEPKLSQIFISENRTSTLLSNARVLNAEQPPSSSMRKDVILSKIDSIESKLNRNHVKLFSIRFENQEGIVVVNKLKQELHVHRYNSYSKSSSSYKCSCLDCIPLNSNFEGNLIVLTDDGLFIVNPFLELRTGCNTNLPAYMLLSSFNGRVALRLKNDSVRLVKVILEPVSDLVSSCLRCFKYLSGSTVDQIFWSLWRTAYNNCGSEWDALVIALLSLSVPFPGDFQFTVNEITNLLPQAKALRESALVNYSLQDLIPYIVVSLHLLREEYKLDVTKGSYLKRLGNLLSQLTIWMGWPDEWVNYYNTTCNLDKSIKFLSLQIIQSPPNLFHSLASLFTNNIVPYLSFSQLVEESDSIDAIVTPVTNVVLKLFEVLVSSQYGPAHLVDMMSDLDVTSLETFPFGVAIPLKEALSVSQEQPTFEWTSDSLSLTGREDLKKLLSNDLYCDSVVEKTACNDIESLIKNLTSSEIVSSWDDQSEAKRMGITKLIFDQDRRYFEITTLLHQTKMQTAFLKTDESVSEYDLLLLQRKLAGVVAIRTLTIPMGRAALNYGGRKPLLTEKYPIPKFNLNTLISPTMTTIIPSEDSISQDLLEWGHFHNGVSSSLSIAKDSKGISGSWMIFNKPPDLNSQHAGFLYGLGLNGHLKKLEEWHIYNYLGPKHPLTSVGLLIGMAASLRGTMDNKLTKVLSVHAVALLPQGANDLNVPVTVQTAGLIGIGLLYLQTQHRRMSEILLSQITGCVFQNDSEQIHEGYRLASGLALGFVNLGKGDDLKGLNDTHVVDKLMAVATFVKHDQPRLELDKSCCGAIVALCLIYLKTENSNVADKLAIPESEQLLDYIRPDLLFLRCMATNLITWSKIRSSRDWVESQIPKVVLDEFNKTNGFNRLDSDGLIFFNILGGSCLAMALRYASSSNIEARDTILYYLDKMMLLTSKSANNYDEKLAYNAAINVQNMLALCASLIMAATGDLKVFQRLRVLHNDTSKSMGYGGYMAINTALGFLFLGGGQMAFDDSLFGIASLVTSLYPVFPKENSECEVHLQALRHFWALAIVSRCLVVKEVSTNEPCKIPITITMKDGQVIEKLSPCLLPKIGDIQTICTNSIDYFQVVIDCQLKSEILENFEQSLTIYVYKKQNYQLLRPNIRSMLQNKSRNIDIESQSVINGALFEPVDLNSKEIWVNEFESKKKVSYSGLTIFNIIDDKLKMIQSVESPESIEDIWNLRLLFEYANTRIQNDDLHYVPLQFINQLKQKLWNKVGS</sequence>
<feature type="region of interest" description="Disordered" evidence="5">
    <location>
        <begin position="182"/>
        <end position="203"/>
    </location>
</feature>
<dbReference type="GO" id="GO:0007091">
    <property type="term" value="P:metaphase/anaphase transition of mitotic cell cycle"/>
    <property type="evidence" value="ECO:0007669"/>
    <property type="project" value="TreeGrafter"/>
</dbReference>
<keyword evidence="3" id="KW-0498">Mitosis</keyword>
<dbReference type="InterPro" id="IPR024990">
    <property type="entry name" value="Apc1"/>
</dbReference>
<proteinExistence type="inferred from homology"/>
<evidence type="ECO:0000256" key="5">
    <source>
        <dbReference type="SAM" id="MobiDB-lite"/>
    </source>
</evidence>
<dbReference type="InterPro" id="IPR011989">
    <property type="entry name" value="ARM-like"/>
</dbReference>
<evidence type="ECO:0000256" key="3">
    <source>
        <dbReference type="ARBA" id="ARBA00022776"/>
    </source>
</evidence>
<dbReference type="GeneID" id="76148608"/>